<keyword evidence="1 2" id="KW-0238">DNA-binding</keyword>
<feature type="DNA-binding region" description="OmpR/PhoB-type" evidence="2">
    <location>
        <begin position="20"/>
        <end position="117"/>
    </location>
</feature>
<protein>
    <recommendedName>
        <fullName evidence="3">OmpR/PhoB-type domain-containing protein</fullName>
    </recommendedName>
</protein>
<proteinExistence type="predicted"/>
<evidence type="ECO:0000313" key="5">
    <source>
        <dbReference type="Proteomes" id="UP000295023"/>
    </source>
</evidence>
<evidence type="ECO:0000256" key="1">
    <source>
        <dbReference type="ARBA" id="ARBA00023125"/>
    </source>
</evidence>
<evidence type="ECO:0000313" key="4">
    <source>
        <dbReference type="EMBL" id="TCZ63874.1"/>
    </source>
</evidence>
<dbReference type="GO" id="GO:0003677">
    <property type="term" value="F:DNA binding"/>
    <property type="evidence" value="ECO:0007669"/>
    <property type="project" value="UniProtKB-UniRule"/>
</dbReference>
<feature type="domain" description="OmpR/PhoB-type" evidence="3">
    <location>
        <begin position="20"/>
        <end position="117"/>
    </location>
</feature>
<evidence type="ECO:0000256" key="2">
    <source>
        <dbReference type="PROSITE-ProRule" id="PRU01091"/>
    </source>
</evidence>
<dbReference type="Gene3D" id="1.10.10.10">
    <property type="entry name" value="Winged helix-like DNA-binding domain superfamily/Winged helix DNA-binding domain"/>
    <property type="match status" value="1"/>
</dbReference>
<dbReference type="GO" id="GO:0006355">
    <property type="term" value="P:regulation of DNA-templated transcription"/>
    <property type="evidence" value="ECO:0007669"/>
    <property type="project" value="InterPro"/>
</dbReference>
<dbReference type="SUPFAM" id="SSF48452">
    <property type="entry name" value="TPR-like"/>
    <property type="match status" value="1"/>
</dbReference>
<gene>
    <name evidence="4" type="ORF">EXY23_07745</name>
</gene>
<dbReference type="OrthoDB" id="7325815at2"/>
<evidence type="ECO:0000259" key="3">
    <source>
        <dbReference type="PROSITE" id="PS51755"/>
    </source>
</evidence>
<dbReference type="PROSITE" id="PS51755">
    <property type="entry name" value="OMPR_PHOB"/>
    <property type="match status" value="1"/>
</dbReference>
<dbReference type="Gene3D" id="1.25.40.10">
    <property type="entry name" value="Tetratricopeptide repeat domain"/>
    <property type="match status" value="1"/>
</dbReference>
<comment type="caution">
    <text evidence="4">The sequence shown here is derived from an EMBL/GenBank/DDBJ whole genome shotgun (WGS) entry which is preliminary data.</text>
</comment>
<dbReference type="EMBL" id="SKBM01000006">
    <property type="protein sequence ID" value="TCZ63874.1"/>
    <property type="molecule type" value="Genomic_DNA"/>
</dbReference>
<dbReference type="SUPFAM" id="SSF46894">
    <property type="entry name" value="C-terminal effector domain of the bipartite response regulators"/>
    <property type="match status" value="1"/>
</dbReference>
<dbReference type="GO" id="GO:0000160">
    <property type="term" value="P:phosphorelay signal transduction system"/>
    <property type="evidence" value="ECO:0007669"/>
    <property type="project" value="InterPro"/>
</dbReference>
<dbReference type="InterPro" id="IPR036388">
    <property type="entry name" value="WH-like_DNA-bd_sf"/>
</dbReference>
<accession>A0A4R4DPJ0</accession>
<dbReference type="SMART" id="SM00862">
    <property type="entry name" value="Trans_reg_C"/>
    <property type="match status" value="1"/>
</dbReference>
<keyword evidence="5" id="KW-1185">Reference proteome</keyword>
<dbReference type="InterPro" id="IPR001867">
    <property type="entry name" value="OmpR/PhoB-type_DNA-bd"/>
</dbReference>
<dbReference type="AlphaFoldDB" id="A0A4R4DPJ0"/>
<dbReference type="Pfam" id="PF00486">
    <property type="entry name" value="Trans_reg_C"/>
    <property type="match status" value="1"/>
</dbReference>
<name>A0A4R4DPJ0_9PROT</name>
<organism evidence="4 5">
    <name type="scientific">Roseicella aquatilis</name>
    <dbReference type="NCBI Taxonomy" id="2527868"/>
    <lineage>
        <taxon>Bacteria</taxon>
        <taxon>Pseudomonadati</taxon>
        <taxon>Pseudomonadota</taxon>
        <taxon>Alphaproteobacteria</taxon>
        <taxon>Acetobacterales</taxon>
        <taxon>Roseomonadaceae</taxon>
        <taxon>Roseicella</taxon>
    </lineage>
</organism>
<reference evidence="4 5" key="1">
    <citation type="submission" date="2019-03" db="EMBL/GenBank/DDBJ databases">
        <title>Paracraurococcus aquatilis NE82 genome sequence.</title>
        <authorList>
            <person name="Zhao Y."/>
            <person name="Du Z."/>
        </authorList>
    </citation>
    <scope>NUCLEOTIDE SEQUENCE [LARGE SCALE GENOMIC DNA]</scope>
    <source>
        <strain evidence="4 5">NE82</strain>
    </source>
</reference>
<dbReference type="Proteomes" id="UP000295023">
    <property type="component" value="Unassembled WGS sequence"/>
</dbReference>
<dbReference type="CDD" id="cd00383">
    <property type="entry name" value="trans_reg_C"/>
    <property type="match status" value="1"/>
</dbReference>
<sequence>MMLPRRPSEPVGDAPEKSRRTKLAVGALLFDTATGTLAAPDGVEISLRPKPAEVLRNLAERAGEVVTREALIDAVWPGIFVTDDSLTQCIAEIRRALGDDGALLLRTLPKRGYMLVAARLAGAAPPPEPPPAIRSPAGIPVLAMLPLRLPQGCEPELVAFADILLDGIVGALATLREPVVISANSTRHLAGTTEDVAALALRFGADYLAFGSLQRLGRRVRLSVELAEAARGALVWHRVHDLPADGLFDAPDELAVAIAHTLVPRLRNAELRTSLRQRQDVDAYHLLLSAQALMFKLDRATFDEAGAMLRRAAALDPGFAAPHFALANWHSLRIGQRWSADPAAEARALEVEVGQALALDGGHARALALLGHSRTILHRDYDRAQDLLDRALDRAPNDAETWLWTSPTLAYTGRVTDAVRHAQRAIRLSPEDPLLFRYQHFLSIAYYACGQWEEAAHWGLRSMWSNGDYTSNLATTAAALAALGRREEARAPVARMLELLPGYRVSMTMASHAYRDDATREQYGQHLIAAGLPA</sequence>
<dbReference type="InterPro" id="IPR016032">
    <property type="entry name" value="Sig_transdc_resp-reg_C-effctor"/>
</dbReference>
<dbReference type="InterPro" id="IPR011990">
    <property type="entry name" value="TPR-like_helical_dom_sf"/>
</dbReference>